<evidence type="ECO:0008006" key="3">
    <source>
        <dbReference type="Google" id="ProtNLM"/>
    </source>
</evidence>
<dbReference type="AlphaFoldDB" id="A0A0D7AT30"/>
<dbReference type="OrthoDB" id="342281at2759"/>
<dbReference type="Gene3D" id="2.60.120.260">
    <property type="entry name" value="Galactose-binding domain-like"/>
    <property type="match status" value="1"/>
</dbReference>
<name>A0A0D7AT30_9AGAR</name>
<sequence length="219" mass="23947">MAGPDLKLAEAHAAFAWAPPRRHPSQPRVRSPSSVSAAPQVTLASPQQIITQPAFRVAVCIVLVSLTFCYGLQHLLSDFYPPLSSPQRQSSVNDYENAGVARNFALQTEGAQVVHALTTNTLGLDSNPSFLDRALFEFFGVAPITLHTTTPSVAVLQNATDREEQCWAFSGSIGHIAIRLPGPVNLVVHRESQTFRGSITQKDISVRIFIPYEARMSQR</sequence>
<keyword evidence="2" id="KW-1185">Reference proteome</keyword>
<protein>
    <recommendedName>
        <fullName evidence="3">SUN domain-containing protein</fullName>
    </recommendedName>
</protein>
<dbReference type="Proteomes" id="UP000054007">
    <property type="component" value="Unassembled WGS sequence"/>
</dbReference>
<dbReference type="EMBL" id="KN881115">
    <property type="protein sequence ID" value="KIY60984.1"/>
    <property type="molecule type" value="Genomic_DNA"/>
</dbReference>
<accession>A0A0D7AT30</accession>
<reference evidence="1 2" key="1">
    <citation type="journal article" date="2015" name="Fungal Genet. Biol.">
        <title>Evolution of novel wood decay mechanisms in Agaricales revealed by the genome sequences of Fistulina hepatica and Cylindrobasidium torrendii.</title>
        <authorList>
            <person name="Floudas D."/>
            <person name="Held B.W."/>
            <person name="Riley R."/>
            <person name="Nagy L.G."/>
            <person name="Koehler G."/>
            <person name="Ransdell A.S."/>
            <person name="Younus H."/>
            <person name="Chow J."/>
            <person name="Chiniquy J."/>
            <person name="Lipzen A."/>
            <person name="Tritt A."/>
            <person name="Sun H."/>
            <person name="Haridas S."/>
            <person name="LaButti K."/>
            <person name="Ohm R.A."/>
            <person name="Kues U."/>
            <person name="Blanchette R.A."/>
            <person name="Grigoriev I.V."/>
            <person name="Minto R.E."/>
            <person name="Hibbett D.S."/>
        </authorList>
    </citation>
    <scope>NUCLEOTIDE SEQUENCE [LARGE SCALE GENOMIC DNA]</scope>
    <source>
        <strain evidence="1 2">FP15055 ss-10</strain>
    </source>
</reference>
<gene>
    <name evidence="1" type="ORF">CYLTODRAFT_415758</name>
</gene>
<evidence type="ECO:0000313" key="1">
    <source>
        <dbReference type="EMBL" id="KIY60984.1"/>
    </source>
</evidence>
<evidence type="ECO:0000313" key="2">
    <source>
        <dbReference type="Proteomes" id="UP000054007"/>
    </source>
</evidence>
<organism evidence="1 2">
    <name type="scientific">Cylindrobasidium torrendii FP15055 ss-10</name>
    <dbReference type="NCBI Taxonomy" id="1314674"/>
    <lineage>
        <taxon>Eukaryota</taxon>
        <taxon>Fungi</taxon>
        <taxon>Dikarya</taxon>
        <taxon>Basidiomycota</taxon>
        <taxon>Agaricomycotina</taxon>
        <taxon>Agaricomycetes</taxon>
        <taxon>Agaricomycetidae</taxon>
        <taxon>Agaricales</taxon>
        <taxon>Marasmiineae</taxon>
        <taxon>Physalacriaceae</taxon>
        <taxon>Cylindrobasidium</taxon>
    </lineage>
</organism>
<proteinExistence type="predicted"/>